<keyword evidence="3 6" id="KW-0812">Transmembrane</keyword>
<evidence type="ECO:0000259" key="7">
    <source>
        <dbReference type="PROSITE" id="PS50893"/>
    </source>
</evidence>
<dbReference type="Gene3D" id="3.40.50.300">
    <property type="entry name" value="P-loop containing nucleotide triphosphate hydrolases"/>
    <property type="match status" value="1"/>
</dbReference>
<gene>
    <name evidence="9" type="ordered locus">ZYRO0F07018g</name>
</gene>
<dbReference type="HOGENOM" id="CLU_007587_1_1_1"/>
<dbReference type="SUPFAM" id="SSF90123">
    <property type="entry name" value="ABC transporter transmembrane region"/>
    <property type="match status" value="1"/>
</dbReference>
<evidence type="ECO:0000313" key="10">
    <source>
        <dbReference type="Proteomes" id="UP000008536"/>
    </source>
</evidence>
<dbReference type="GO" id="GO:0006635">
    <property type="term" value="P:fatty acid beta-oxidation"/>
    <property type="evidence" value="ECO:0007669"/>
    <property type="project" value="TreeGrafter"/>
</dbReference>
<protein>
    <submittedName>
        <fullName evidence="9">ZYRO0F07018p</fullName>
    </submittedName>
</protein>
<dbReference type="Proteomes" id="UP000008536">
    <property type="component" value="Chromosome F"/>
</dbReference>
<dbReference type="GO" id="GO:0140359">
    <property type="term" value="F:ABC-type transporter activity"/>
    <property type="evidence" value="ECO:0007669"/>
    <property type="project" value="InterPro"/>
</dbReference>
<name>C5DXQ8_ZYGRC</name>
<evidence type="ECO:0000256" key="1">
    <source>
        <dbReference type="ARBA" id="ARBA00008575"/>
    </source>
</evidence>
<dbReference type="GO" id="GO:0005524">
    <property type="term" value="F:ATP binding"/>
    <property type="evidence" value="ECO:0007669"/>
    <property type="project" value="InterPro"/>
</dbReference>
<dbReference type="InterPro" id="IPR011527">
    <property type="entry name" value="ABC1_TM_dom"/>
</dbReference>
<reference evidence="9 10" key="1">
    <citation type="journal article" date="2009" name="Genome Res.">
        <title>Comparative genomics of protoploid Saccharomycetaceae.</title>
        <authorList>
            <consortium name="The Genolevures Consortium"/>
            <person name="Souciet J.-L."/>
            <person name="Dujon B."/>
            <person name="Gaillardin C."/>
            <person name="Johnston M."/>
            <person name="Baret P.V."/>
            <person name="Cliften P."/>
            <person name="Sherman D.J."/>
            <person name="Weissenbach J."/>
            <person name="Westhof E."/>
            <person name="Wincker P."/>
            <person name="Jubin C."/>
            <person name="Poulain J."/>
            <person name="Barbe V."/>
            <person name="Segurens B."/>
            <person name="Artiguenave F."/>
            <person name="Anthouard V."/>
            <person name="Vacherie B."/>
            <person name="Val M.-E."/>
            <person name="Fulton R.S."/>
            <person name="Minx P."/>
            <person name="Wilson R."/>
            <person name="Durrens P."/>
            <person name="Jean G."/>
            <person name="Marck C."/>
            <person name="Martin T."/>
            <person name="Nikolski M."/>
            <person name="Rolland T."/>
            <person name="Seret M.-L."/>
            <person name="Casaregola S."/>
            <person name="Despons L."/>
            <person name="Fairhead C."/>
            <person name="Fischer G."/>
            <person name="Lafontaine I."/>
            <person name="Leh V."/>
            <person name="Lemaire M."/>
            <person name="de Montigny J."/>
            <person name="Neuveglise C."/>
            <person name="Thierry A."/>
            <person name="Blanc-Lenfle I."/>
            <person name="Bleykasten C."/>
            <person name="Diffels J."/>
            <person name="Fritsch E."/>
            <person name="Frangeul L."/>
            <person name="Goeffon A."/>
            <person name="Jauniaux N."/>
            <person name="Kachouri-Lafond R."/>
            <person name="Payen C."/>
            <person name="Potier S."/>
            <person name="Pribylova L."/>
            <person name="Ozanne C."/>
            <person name="Richard G.-F."/>
            <person name="Sacerdot C."/>
            <person name="Straub M.-L."/>
            <person name="Talla E."/>
        </authorList>
    </citation>
    <scope>NUCLEOTIDE SEQUENCE [LARGE SCALE GENOMIC DNA]</scope>
    <source>
        <strain evidence="9 10">ATCC 2623 / CBS 732 / BCRC 21506 / NBRC 1130 / NCYC 568 / NRRL Y-229</strain>
    </source>
</reference>
<dbReference type="STRING" id="559307.C5DXQ8"/>
<dbReference type="GO" id="GO:0005778">
    <property type="term" value="C:peroxisomal membrane"/>
    <property type="evidence" value="ECO:0007669"/>
    <property type="project" value="TreeGrafter"/>
</dbReference>
<dbReference type="PANTHER" id="PTHR11384">
    <property type="entry name" value="ATP-BINDING CASSETTE, SUB-FAMILY D MEMBER"/>
    <property type="match status" value="1"/>
</dbReference>
<dbReference type="AlphaFoldDB" id="C5DXQ8"/>
<dbReference type="InterPro" id="IPR003439">
    <property type="entry name" value="ABC_transporter-like_ATP-bd"/>
</dbReference>
<dbReference type="InterPro" id="IPR017871">
    <property type="entry name" value="ABC_transporter-like_CS"/>
</dbReference>
<organism evidence="9 10">
    <name type="scientific">Zygosaccharomyces rouxii (strain ATCC 2623 / CBS 732 / NBRC 1130 / NCYC 568 / NRRL Y-229)</name>
    <dbReference type="NCBI Taxonomy" id="559307"/>
    <lineage>
        <taxon>Eukaryota</taxon>
        <taxon>Fungi</taxon>
        <taxon>Dikarya</taxon>
        <taxon>Ascomycota</taxon>
        <taxon>Saccharomycotina</taxon>
        <taxon>Saccharomycetes</taxon>
        <taxon>Saccharomycetales</taxon>
        <taxon>Saccharomycetaceae</taxon>
        <taxon>Zygosaccharomyces</taxon>
    </lineage>
</organism>
<keyword evidence="5 6" id="KW-0472">Membrane</keyword>
<dbReference type="InterPro" id="IPR027417">
    <property type="entry name" value="P-loop_NTPase"/>
</dbReference>
<dbReference type="InterPro" id="IPR036640">
    <property type="entry name" value="ABC1_TM_sf"/>
</dbReference>
<dbReference type="KEGG" id="zro:ZYRO0F07018g"/>
<dbReference type="Pfam" id="PF06472">
    <property type="entry name" value="ABC_membrane_2"/>
    <property type="match status" value="1"/>
</dbReference>
<sequence>MTAAEVRHRVLQVTDARKRLLDLIQYAQRNSIGLRLHGGDISDYFKVLVRHLLRLSKSLTHPHRKRARILLFSLVTAVGTVFLTGSYYMRKTYKRLRSYSQSKPPLLRRTRSQTRLESGARIMYISEDKVSEEDQDDRSGAPVRHLDGVSSERLGRTKKIFIPKRDGDVFERDKYLFKSVETSYEPHSQLFYSKFLNQMSALIKILIPSWLDKNVALLSLQVFFLIMRTWLSLFVARLDGQIVKDVIAGRGKGFLADLACWFIIALPASYTNGAIKFLQRKLSLNFRVYLTRYIHDMYLDERLAFYKLIFDTQSDSSVIKNIDNSITNDVTKFCDAFCSVFADIAKPVIDLVFFAVYLRDNLGTFGVVGIFANYFLTGYILRKYTPPLGTLASHKSSAEGDFYNYLLNMSSNNEEIAFYQGTEVERAKVTELYSNYFDNSLQIDQSKFNYTMMEDYILKYTWSALGYVFASIPIVISTLSSKENLENSNMRDFIVNKRLMLSLADAGSRLMHSIKDISQLTGYTNRVFVLLGALHRVHFRRFNYGAFVGMEMGYGDSKDMVRGTVQRNFHGIRFENIDIIIPSRRAGRGAKLIGTLTFQIPSVIEPSSKSSSIQDFKKNFDPNVPLIDSTGASLLILGPNSCGKSSIQRIITEVWPVYNKNGLLSIPAPSNLFCVPQRPYFTRGGTFRDQIIYPMSSDEFFDRGLKDKNLARILKEVHLDYLLDREIGCSYMDAVADWKDVLSGGEKQRMNFARILFHRPRFVVLDEATNAISVDMEDYLFNLLKRYRFNFITISQRPSLIKYHDMLLEVDSSGSWQLQALGTVEAITSIDHELDNLKGKLADVVKLEEERKALRQKLEVS</sequence>
<evidence type="ECO:0000256" key="4">
    <source>
        <dbReference type="ARBA" id="ARBA00022989"/>
    </source>
</evidence>
<accession>C5DXQ8</accession>
<dbReference type="FunCoup" id="C5DXQ8">
    <property type="interactions" value="481"/>
</dbReference>
<dbReference type="Gene3D" id="1.20.1560.10">
    <property type="entry name" value="ABC transporter type 1, transmembrane domain"/>
    <property type="match status" value="1"/>
</dbReference>
<keyword evidence="4 6" id="KW-1133">Transmembrane helix</keyword>
<dbReference type="Pfam" id="PF00005">
    <property type="entry name" value="ABC_tran"/>
    <property type="match status" value="1"/>
</dbReference>
<dbReference type="PROSITE" id="PS00211">
    <property type="entry name" value="ABC_TRANSPORTER_1"/>
    <property type="match status" value="1"/>
</dbReference>
<comment type="similarity">
    <text evidence="1">Belongs to the ABC transporter superfamily. ABCD family. Peroxisomal fatty acyl CoA transporter (TC 3.A.1.203) subfamily.</text>
</comment>
<feature type="domain" description="ABC transmembrane type-1" evidence="8">
    <location>
        <begin position="222"/>
        <end position="443"/>
    </location>
</feature>
<dbReference type="GO" id="GO:0005324">
    <property type="term" value="F:long-chain fatty acid transmembrane transporter activity"/>
    <property type="evidence" value="ECO:0007669"/>
    <property type="project" value="TreeGrafter"/>
</dbReference>
<dbReference type="InterPro" id="IPR050835">
    <property type="entry name" value="ABC_transporter_sub-D"/>
</dbReference>
<dbReference type="SUPFAM" id="SSF52540">
    <property type="entry name" value="P-loop containing nucleoside triphosphate hydrolases"/>
    <property type="match status" value="1"/>
</dbReference>
<dbReference type="GO" id="GO:0015910">
    <property type="term" value="P:long-chain fatty acid import into peroxisome"/>
    <property type="evidence" value="ECO:0007669"/>
    <property type="project" value="TreeGrafter"/>
</dbReference>
<evidence type="ECO:0000256" key="3">
    <source>
        <dbReference type="ARBA" id="ARBA00022692"/>
    </source>
</evidence>
<dbReference type="EMBL" id="CU928178">
    <property type="protein sequence ID" value="CAR28569.1"/>
    <property type="molecule type" value="Genomic_DNA"/>
</dbReference>
<dbReference type="PROSITE" id="PS50929">
    <property type="entry name" value="ABC_TM1F"/>
    <property type="match status" value="1"/>
</dbReference>
<feature type="domain" description="ABC transporter" evidence="7">
    <location>
        <begin position="598"/>
        <end position="846"/>
    </location>
</feature>
<dbReference type="GO" id="GO:0007031">
    <property type="term" value="P:peroxisome organization"/>
    <property type="evidence" value="ECO:0007669"/>
    <property type="project" value="TreeGrafter"/>
</dbReference>
<evidence type="ECO:0000256" key="2">
    <source>
        <dbReference type="ARBA" id="ARBA00022448"/>
    </source>
</evidence>
<dbReference type="PROSITE" id="PS50893">
    <property type="entry name" value="ABC_TRANSPORTER_2"/>
    <property type="match status" value="1"/>
</dbReference>
<evidence type="ECO:0000256" key="6">
    <source>
        <dbReference type="SAM" id="Phobius"/>
    </source>
</evidence>
<dbReference type="PANTHER" id="PTHR11384:SF67">
    <property type="entry name" value="ATP-BINDING CASSETTE SUB-FAMILY D MEMBER 1"/>
    <property type="match status" value="1"/>
</dbReference>
<feature type="transmembrane region" description="Helical" evidence="6">
    <location>
        <begin position="69"/>
        <end position="89"/>
    </location>
</feature>
<proteinExistence type="inferred from homology"/>
<evidence type="ECO:0000256" key="5">
    <source>
        <dbReference type="ARBA" id="ARBA00023136"/>
    </source>
</evidence>
<dbReference type="GO" id="GO:0016887">
    <property type="term" value="F:ATP hydrolysis activity"/>
    <property type="evidence" value="ECO:0007669"/>
    <property type="project" value="InterPro"/>
</dbReference>
<keyword evidence="2" id="KW-0813">Transport</keyword>
<dbReference type="CDD" id="cd03223">
    <property type="entry name" value="ABCD_peroxisomal_ALDP"/>
    <property type="match status" value="1"/>
</dbReference>
<evidence type="ECO:0000313" key="9">
    <source>
        <dbReference type="EMBL" id="CAR28569.1"/>
    </source>
</evidence>
<dbReference type="InParanoid" id="C5DXQ8"/>
<keyword evidence="10" id="KW-1185">Reference proteome</keyword>
<dbReference type="GO" id="GO:0042760">
    <property type="term" value="P:very long-chain fatty acid catabolic process"/>
    <property type="evidence" value="ECO:0007669"/>
    <property type="project" value="TreeGrafter"/>
</dbReference>
<evidence type="ECO:0000259" key="8">
    <source>
        <dbReference type="PROSITE" id="PS50929"/>
    </source>
</evidence>